<feature type="domain" description="Helitron helicase-like" evidence="1">
    <location>
        <begin position="317"/>
        <end position="479"/>
    </location>
</feature>
<dbReference type="InParanoid" id="A0A168KWM2"/>
<dbReference type="Proteomes" id="UP000078561">
    <property type="component" value="Unassembled WGS sequence"/>
</dbReference>
<name>A0A168KWM2_ABSGL</name>
<dbReference type="STRING" id="4829.A0A168KWM2"/>
<organism evidence="2">
    <name type="scientific">Absidia glauca</name>
    <name type="common">Pin mould</name>
    <dbReference type="NCBI Taxonomy" id="4829"/>
    <lineage>
        <taxon>Eukaryota</taxon>
        <taxon>Fungi</taxon>
        <taxon>Fungi incertae sedis</taxon>
        <taxon>Mucoromycota</taxon>
        <taxon>Mucoromycotina</taxon>
        <taxon>Mucoromycetes</taxon>
        <taxon>Mucorales</taxon>
        <taxon>Cunninghamellaceae</taxon>
        <taxon>Absidia</taxon>
    </lineage>
</organism>
<dbReference type="PANTHER" id="PTHR10492:SF57">
    <property type="entry name" value="ATP-DEPENDENT DNA HELICASE"/>
    <property type="match status" value="1"/>
</dbReference>
<evidence type="ECO:0000313" key="2">
    <source>
        <dbReference type="EMBL" id="SAL95601.1"/>
    </source>
</evidence>
<dbReference type="OrthoDB" id="2276331at2759"/>
<accession>A0A168KWM2</accession>
<dbReference type="PANTHER" id="PTHR10492">
    <property type="match status" value="1"/>
</dbReference>
<protein>
    <recommendedName>
        <fullName evidence="1">Helitron helicase-like domain-containing protein</fullName>
    </recommendedName>
</protein>
<dbReference type="Pfam" id="PF14214">
    <property type="entry name" value="Helitron_like_N"/>
    <property type="match status" value="1"/>
</dbReference>
<keyword evidence="3" id="KW-1185">Reference proteome</keyword>
<dbReference type="EMBL" id="LT550356">
    <property type="protein sequence ID" value="SAL95601.1"/>
    <property type="molecule type" value="Genomic_DNA"/>
</dbReference>
<proteinExistence type="predicted"/>
<sequence length="1449" mass="165691">MSTTAACKCGSTSHLRISFAGCPLNQRRVRMRFSPEEHYLNSCQCGSTSHSGITDAGCPLNERMIPMEQNACRCGSTSYMRITSWNCPLNPLADAASERRTCTQCGMTTHSRSTNRQCPFYGGNNPLYKIEAQTPSFQAVDVIGPGVCHDEGASFHRHLLPGMEKECTDCVAKMWLNESCPAAAYVTQSLLCVAVVEKSRYLCLPHRPNQCYHCSSAIIRPTKELQSSKQRLPWVEDTYGIPSCPEISAMVMESSTDIGFNPHDIVITDRNRGTRSVSSLHPSYMSLHYVLMFPYGEDGWRKGLRIQYMVMVCGNYYVQHYNRLFQQYVVDCYIGIEASRLQFLKNNQKTLRAEMYNGIGDGADPSQIGKRIVLPSSFSGGPRYMRQVLQDGLAIVRHKGQPSLFITMTFNPTWPEIKQVLPPGQSATDRPDITSRVFRMKMQDLMKDVIVSRCFGEVSRYFATVDFQKRGLPPIHIVVILAQNDRPMTSSDFDNFVSAKIPDVATHPQLHETVIRCMMHGPCSQKCLIQHPRTRQTICSKHYPKTFRDETCLNEDGYPHYRRRDNGRTYTYSRSNFTADNRHVVPYNPYLCQKYNSHINVEICTSSRAVKYLCKYVTKGSDRSIFGLVNQSNRGEDIDQIDDYQNARYIGPCEAIWRILKYQVQLHTPPVFRLDLHLPGEQLVRFEEDIFTEKLRQTAETASTGTKLLALWKARTNPPIKNVVSRMYTASILNMELYCLRLVLLTVQGPTLYEHLKYFQGTMHETFQNAVLARGLLENDDEWDNCLEEASALAAYPSMIRRLFCHILLNCSPSNPSLLWENNEQELDHHQMQNVYMMALGDIHSKTYFADIVPMQIKIWDVNNVLESSQSGLARFPSLSQEYIHLFDGVDEMDTLIEMESLDFNIPDQQNYLEEQIPRMNNDQQTAYNCITNALNHDGQDANQPRLFFVNGAGKSLLFKILLANVRAQGQIALAYYRLNQAQMRAEQYSGIGDGADPSQIGKRIVLPSSFSGGPRYMRQVLQDGLAIIRQRGHDEKRYQESVFWGSFGVHSGSRISKTWPATIHIVLILNLNDRPMRSDQYDYFVSAEIPDRIINPGLYDTVTKYMIHGPCGDKCLRSTEASGRRLCINHYPKHFSDETRLNSDGYPLYRRHNNGVSHRFIRSNFVADNRYVVPYNPYLCQKYDSHINVEICTSSRAVKYLCKYVTKGSDRSAFTLGDQSQRTPQDIWDDQNARYIGPCEAVWRTLGYNIQMHSPSVIRLDIHLPGEQMVLFRDDMSREELERALQAASDGTKLLGFFALCARDPSALNLTYPEVSARYIWDSKNTLWKPRTNPPVQDVVTRIYTASIANRPLYCVRLLLLCVKGPTSFDDLRMLEGTVYDTFEEAAIARRLLEGDDEWENCLEEACALMPFASSIRKLFCYILLNCSPSNPRLLWDKFEDRLSDDYF</sequence>
<evidence type="ECO:0000259" key="1">
    <source>
        <dbReference type="Pfam" id="PF14214"/>
    </source>
</evidence>
<evidence type="ECO:0000313" key="3">
    <source>
        <dbReference type="Proteomes" id="UP000078561"/>
    </source>
</evidence>
<dbReference type="InterPro" id="IPR025476">
    <property type="entry name" value="Helitron_helicase-like"/>
</dbReference>
<gene>
    <name evidence="2" type="primary">ABSGL_00932.1 scaffold 997</name>
</gene>
<reference evidence="2" key="1">
    <citation type="submission" date="2016-04" db="EMBL/GenBank/DDBJ databases">
        <authorList>
            <person name="Evans L.H."/>
            <person name="Alamgir A."/>
            <person name="Owens N."/>
            <person name="Weber N.D."/>
            <person name="Virtaneva K."/>
            <person name="Barbian K."/>
            <person name="Babar A."/>
            <person name="Rosenke K."/>
        </authorList>
    </citation>
    <scope>NUCLEOTIDE SEQUENCE [LARGE SCALE GENOMIC DNA]</scope>
    <source>
        <strain evidence="2">CBS 101.48</strain>
    </source>
</reference>